<dbReference type="GO" id="GO:0003677">
    <property type="term" value="F:DNA binding"/>
    <property type="evidence" value="ECO:0007669"/>
    <property type="project" value="InterPro"/>
</dbReference>
<dbReference type="InterPro" id="IPR036388">
    <property type="entry name" value="WH-like_DNA-bd_sf"/>
</dbReference>
<dbReference type="Gene3D" id="1.10.10.10">
    <property type="entry name" value="Winged helix-like DNA-binding domain superfamily/Winged helix DNA-binding domain"/>
    <property type="match status" value="1"/>
</dbReference>
<dbReference type="InterPro" id="IPR014284">
    <property type="entry name" value="RNA_pol_sigma-70_dom"/>
</dbReference>
<accession>A0A8G1EEG4</accession>
<evidence type="ECO:0000259" key="6">
    <source>
        <dbReference type="Pfam" id="PF08281"/>
    </source>
</evidence>
<dbReference type="InterPro" id="IPR007627">
    <property type="entry name" value="RNA_pol_sigma70_r2"/>
</dbReference>
<feature type="domain" description="RNA polymerase sigma factor 70 region 4 type 2" evidence="6">
    <location>
        <begin position="121"/>
        <end position="171"/>
    </location>
</feature>
<evidence type="ECO:0000259" key="5">
    <source>
        <dbReference type="Pfam" id="PF04542"/>
    </source>
</evidence>
<dbReference type="Proteomes" id="UP000826300">
    <property type="component" value="Chromosome"/>
</dbReference>
<dbReference type="GO" id="GO:0016987">
    <property type="term" value="F:sigma factor activity"/>
    <property type="evidence" value="ECO:0007669"/>
    <property type="project" value="UniProtKB-KW"/>
</dbReference>
<dbReference type="AlphaFoldDB" id="A0A8G1EEG4"/>
<dbReference type="PANTHER" id="PTHR43133">
    <property type="entry name" value="RNA POLYMERASE ECF-TYPE SIGMA FACTO"/>
    <property type="match status" value="1"/>
</dbReference>
<dbReference type="NCBIfam" id="TIGR02937">
    <property type="entry name" value="sigma70-ECF"/>
    <property type="match status" value="1"/>
</dbReference>
<dbReference type="Pfam" id="PF08281">
    <property type="entry name" value="Sigma70_r4_2"/>
    <property type="match status" value="1"/>
</dbReference>
<dbReference type="Pfam" id="PF04542">
    <property type="entry name" value="Sigma70_r2"/>
    <property type="match status" value="1"/>
</dbReference>
<dbReference type="Gene3D" id="1.10.1740.10">
    <property type="match status" value="1"/>
</dbReference>
<sequence length="177" mass="20024">MNDPVADLLQRCAAGDRSALRELYRATSAKLMGVLLRILGERSEAEDALQEVYTRVWLRAHRFDEARGRGMTWLISVARNHAIDRLRQRPDTAPDSYDDTLHAAVASAEGRIVARSEVARLNHCLDTLEPARATALRGAYLEGLSYSELSERHAIPLNTLRSWLRRGLSRLRECMDQ</sequence>
<comment type="similarity">
    <text evidence="1">Belongs to the sigma-70 factor family. ECF subfamily.</text>
</comment>
<dbReference type="InterPro" id="IPR013325">
    <property type="entry name" value="RNA_pol_sigma_r2"/>
</dbReference>
<reference evidence="7" key="1">
    <citation type="submission" date="2021-02" db="EMBL/GenBank/DDBJ databases">
        <title>Rhodobacter shimadae sp. nov., an aerobic anoxygenic phototrophic bacterium isolated from a hot spring.</title>
        <authorList>
            <person name="Muramatsu S."/>
            <person name="Haruta S."/>
            <person name="Hirose S."/>
            <person name="Hanada S."/>
        </authorList>
    </citation>
    <scope>NUCLEOTIDE SEQUENCE</scope>
    <source>
        <strain evidence="7">N10</strain>
    </source>
</reference>
<evidence type="ECO:0000256" key="3">
    <source>
        <dbReference type="ARBA" id="ARBA00023082"/>
    </source>
</evidence>
<organism evidence="7 8">
    <name type="scientific">Neotabrizicola shimadae</name>
    <dbReference type="NCBI Taxonomy" id="2807096"/>
    <lineage>
        <taxon>Bacteria</taxon>
        <taxon>Pseudomonadati</taxon>
        <taxon>Pseudomonadota</taxon>
        <taxon>Alphaproteobacteria</taxon>
        <taxon>Rhodobacterales</taxon>
        <taxon>Paracoccaceae</taxon>
        <taxon>Neotabrizicola</taxon>
    </lineage>
</organism>
<proteinExistence type="inferred from homology"/>
<name>A0A8G1EEG4_9RHOB</name>
<dbReference type="EMBL" id="CP069370">
    <property type="protein sequence ID" value="QYZ71321.1"/>
    <property type="molecule type" value="Genomic_DNA"/>
</dbReference>
<dbReference type="PANTHER" id="PTHR43133:SF62">
    <property type="entry name" value="RNA POLYMERASE SIGMA FACTOR SIGZ"/>
    <property type="match status" value="1"/>
</dbReference>
<dbReference type="SUPFAM" id="SSF88659">
    <property type="entry name" value="Sigma3 and sigma4 domains of RNA polymerase sigma factors"/>
    <property type="match status" value="1"/>
</dbReference>
<dbReference type="KEGG" id="nsm:JO391_07395"/>
<dbReference type="InterPro" id="IPR039425">
    <property type="entry name" value="RNA_pol_sigma-70-like"/>
</dbReference>
<evidence type="ECO:0000313" key="7">
    <source>
        <dbReference type="EMBL" id="QYZ71321.1"/>
    </source>
</evidence>
<gene>
    <name evidence="7" type="ORF">JO391_07395</name>
</gene>
<evidence type="ECO:0000256" key="2">
    <source>
        <dbReference type="ARBA" id="ARBA00023015"/>
    </source>
</evidence>
<keyword evidence="4" id="KW-0804">Transcription</keyword>
<protein>
    <submittedName>
        <fullName evidence="7">Sigma-70 family RNA polymerase sigma factor</fullName>
    </submittedName>
</protein>
<dbReference type="InterPro" id="IPR013324">
    <property type="entry name" value="RNA_pol_sigma_r3/r4-like"/>
</dbReference>
<dbReference type="SUPFAM" id="SSF88946">
    <property type="entry name" value="Sigma2 domain of RNA polymerase sigma factors"/>
    <property type="match status" value="1"/>
</dbReference>
<evidence type="ECO:0000256" key="1">
    <source>
        <dbReference type="ARBA" id="ARBA00010641"/>
    </source>
</evidence>
<keyword evidence="2" id="KW-0805">Transcription regulation</keyword>
<dbReference type="RefSeq" id="WP_220663794.1">
    <property type="nucleotide sequence ID" value="NZ_CP069370.1"/>
</dbReference>
<dbReference type="GO" id="GO:0006352">
    <property type="term" value="P:DNA-templated transcription initiation"/>
    <property type="evidence" value="ECO:0007669"/>
    <property type="project" value="InterPro"/>
</dbReference>
<keyword evidence="3" id="KW-0731">Sigma factor</keyword>
<evidence type="ECO:0000313" key="8">
    <source>
        <dbReference type="Proteomes" id="UP000826300"/>
    </source>
</evidence>
<keyword evidence="8" id="KW-1185">Reference proteome</keyword>
<feature type="domain" description="RNA polymerase sigma-70 region 2" evidence="5">
    <location>
        <begin position="23"/>
        <end position="89"/>
    </location>
</feature>
<dbReference type="InterPro" id="IPR013249">
    <property type="entry name" value="RNA_pol_sigma70_r4_t2"/>
</dbReference>
<evidence type="ECO:0000256" key="4">
    <source>
        <dbReference type="ARBA" id="ARBA00023163"/>
    </source>
</evidence>